<sequence>MAVTAKAFQLWRSQIAPHDNVSDVCRVAGIKRSTLAQQLVRGKVSVTTVVAIARGYGVPPVQALAVFEGYEDLPGGIRQPTDAELVSQVSHIDILRLLIARSEDRGSTATDLELSLAPLPHRNSVRAWVEAVDPGDLRQQLAASTGVARQNLSAQLTAGRLAPEIAVQAARIANVSLASGLVVTGLLTPEEGGWPEDGRARALCAMPDLDLVFLARDRLDVLGKQIRRAELDDGKDRAMWENLG</sequence>
<dbReference type="AlphaFoldDB" id="A0A2L0UIV8"/>
<evidence type="ECO:0000313" key="2">
    <source>
        <dbReference type="Proteomes" id="UP000239187"/>
    </source>
</evidence>
<name>A0A2L0UIV8_9MICC</name>
<accession>A0A2L0UIV8</accession>
<dbReference type="EMBL" id="CP024915">
    <property type="protein sequence ID" value="AUZ89187.1"/>
    <property type="molecule type" value="Genomic_DNA"/>
</dbReference>
<organism evidence="1 2">
    <name type="scientific">Arthrobacter agilis</name>
    <dbReference type="NCBI Taxonomy" id="37921"/>
    <lineage>
        <taxon>Bacteria</taxon>
        <taxon>Bacillati</taxon>
        <taxon>Actinomycetota</taxon>
        <taxon>Actinomycetes</taxon>
        <taxon>Micrococcales</taxon>
        <taxon>Micrococcaceae</taxon>
        <taxon>Arthrobacter</taxon>
    </lineage>
</organism>
<dbReference type="Proteomes" id="UP000239187">
    <property type="component" value="Chromosome"/>
</dbReference>
<gene>
    <name evidence="1" type="ORF">CVO76_01495</name>
</gene>
<protein>
    <submittedName>
        <fullName evidence="1">Uncharacterized protein</fullName>
    </submittedName>
</protein>
<dbReference type="RefSeq" id="WP_208740433.1">
    <property type="nucleotide sequence ID" value="NZ_CP024915.1"/>
</dbReference>
<evidence type="ECO:0000313" key="1">
    <source>
        <dbReference type="EMBL" id="AUZ89187.1"/>
    </source>
</evidence>
<proteinExistence type="predicted"/>
<reference evidence="1 2" key="1">
    <citation type="submission" date="2017-11" db="EMBL/GenBank/DDBJ databases">
        <title>Draft genome of Arthrobacter agilis strain UMCV2, a plant growth-promoting rhizobacterium and biocontrol capacity of phytopathogenic fungi.</title>
        <authorList>
            <person name="Martinez-Camara R."/>
            <person name="Santoyo G."/>
            <person name="Moreno-Hagelsieb G."/>
            <person name="Valencia-Cantero E."/>
        </authorList>
    </citation>
    <scope>NUCLEOTIDE SEQUENCE [LARGE SCALE GENOMIC DNA]</scope>
    <source>
        <strain evidence="1 2">UMCV2</strain>
    </source>
</reference>